<dbReference type="SUPFAM" id="SSF51182">
    <property type="entry name" value="RmlC-like cupins"/>
    <property type="match status" value="1"/>
</dbReference>
<dbReference type="AlphaFoldDB" id="A0A0B2BUB1"/>
<proteinExistence type="predicted"/>
<dbReference type="InterPro" id="IPR011051">
    <property type="entry name" value="RmlC_Cupin_sf"/>
</dbReference>
<name>A0A0B2BUB1_9ACTN</name>
<dbReference type="OrthoDB" id="9799053at2"/>
<keyword evidence="4" id="KW-1185">Reference proteome</keyword>
<sequence length="116" mass="12302">MSTESAVPRVLSPDVRSHPLESDELDPSDVVAGAPATASAGLAELGGIEVGIWEITEGTVRDTEADEIFVVLSGSGTVTFEDGAVLELGPGIAVRLRAGERTVWEIRDRLRKIYVV</sequence>
<dbReference type="PANTHER" id="PTHR40943">
    <property type="entry name" value="CYTOPLASMIC PROTEIN-RELATED"/>
    <property type="match status" value="1"/>
</dbReference>
<dbReference type="Proteomes" id="UP000230842">
    <property type="component" value="Unassembled WGS sequence"/>
</dbReference>
<accession>A0A0B2BUB1</accession>
<dbReference type="EMBL" id="PGEZ01000001">
    <property type="protein sequence ID" value="PJJ57979.1"/>
    <property type="molecule type" value="Genomic_DNA"/>
</dbReference>
<evidence type="ECO:0000256" key="1">
    <source>
        <dbReference type="SAM" id="MobiDB-lite"/>
    </source>
</evidence>
<gene>
    <name evidence="3" type="ORF">CLV56_2222</name>
</gene>
<evidence type="ECO:0000313" key="3">
    <source>
        <dbReference type="EMBL" id="PJJ57979.1"/>
    </source>
</evidence>
<dbReference type="Gene3D" id="2.60.120.10">
    <property type="entry name" value="Jelly Rolls"/>
    <property type="match status" value="1"/>
</dbReference>
<dbReference type="Pfam" id="PF05899">
    <property type="entry name" value="Cupin_3"/>
    <property type="match status" value="1"/>
</dbReference>
<organism evidence="3 4">
    <name type="scientific">Mumia flava</name>
    <dbReference type="NCBI Taxonomy" id="1348852"/>
    <lineage>
        <taxon>Bacteria</taxon>
        <taxon>Bacillati</taxon>
        <taxon>Actinomycetota</taxon>
        <taxon>Actinomycetes</taxon>
        <taxon>Propionibacteriales</taxon>
        <taxon>Nocardioidaceae</taxon>
        <taxon>Mumia</taxon>
    </lineage>
</organism>
<comment type="caution">
    <text evidence="3">The sequence shown here is derived from an EMBL/GenBank/DDBJ whole genome shotgun (WGS) entry which is preliminary data.</text>
</comment>
<dbReference type="PANTHER" id="PTHR40943:SF1">
    <property type="entry name" value="CYTOPLASMIC PROTEIN"/>
    <property type="match status" value="1"/>
</dbReference>
<reference evidence="3 4" key="1">
    <citation type="submission" date="2017-11" db="EMBL/GenBank/DDBJ databases">
        <title>Genomic Encyclopedia of Archaeal and Bacterial Type Strains, Phase II (KMG-II): From Individual Species to Whole Genera.</title>
        <authorList>
            <person name="Goeker M."/>
        </authorList>
    </citation>
    <scope>NUCLEOTIDE SEQUENCE [LARGE SCALE GENOMIC DNA]</scope>
    <source>
        <strain evidence="3 4">DSM 27763</strain>
    </source>
</reference>
<evidence type="ECO:0000259" key="2">
    <source>
        <dbReference type="Pfam" id="PF05899"/>
    </source>
</evidence>
<dbReference type="RefSeq" id="WP_039341169.1">
    <property type="nucleotide sequence ID" value="NZ_PGEZ01000001.1"/>
</dbReference>
<protein>
    <recommendedName>
        <fullName evidence="2">(S)-ureidoglycine aminohydrolase cupin domain-containing protein</fullName>
    </recommendedName>
</protein>
<feature type="domain" description="(S)-ureidoglycine aminohydrolase cupin" evidence="2">
    <location>
        <begin position="43"/>
        <end position="114"/>
    </location>
</feature>
<feature type="region of interest" description="Disordered" evidence="1">
    <location>
        <begin position="1"/>
        <end position="29"/>
    </location>
</feature>
<dbReference type="InterPro" id="IPR008579">
    <property type="entry name" value="UGlyAH_Cupin_dom"/>
</dbReference>
<dbReference type="InterPro" id="IPR014710">
    <property type="entry name" value="RmlC-like_jellyroll"/>
</dbReference>
<evidence type="ECO:0000313" key="4">
    <source>
        <dbReference type="Proteomes" id="UP000230842"/>
    </source>
</evidence>